<sequence length="80" mass="9037">MTLKESLKQELDKLNEEQLKQVANFIAFVEFATTRVNIPFWQTATPAQRAARWCESVAPRGTASPNLPDAALRRDSIYDA</sequence>
<dbReference type="AlphaFoldDB" id="A0A928VVG5"/>
<accession>A0A928VVG5</accession>
<proteinExistence type="predicted"/>
<organism evidence="1 2">
    <name type="scientific">Zarconia navalis LEGE 11467</name>
    <dbReference type="NCBI Taxonomy" id="1828826"/>
    <lineage>
        <taxon>Bacteria</taxon>
        <taxon>Bacillati</taxon>
        <taxon>Cyanobacteriota</taxon>
        <taxon>Cyanophyceae</taxon>
        <taxon>Oscillatoriophycideae</taxon>
        <taxon>Oscillatoriales</taxon>
        <taxon>Oscillatoriales incertae sedis</taxon>
        <taxon>Zarconia</taxon>
        <taxon>Zarconia navalis</taxon>
    </lineage>
</organism>
<dbReference type="Proteomes" id="UP000621799">
    <property type="component" value="Unassembled WGS sequence"/>
</dbReference>
<reference evidence="1" key="1">
    <citation type="submission" date="2020-10" db="EMBL/GenBank/DDBJ databases">
        <authorList>
            <person name="Castelo-Branco R."/>
            <person name="Eusebio N."/>
            <person name="Adriana R."/>
            <person name="Vieira A."/>
            <person name="Brugerolle De Fraissinette N."/>
            <person name="Rezende De Castro R."/>
            <person name="Schneider M.P."/>
            <person name="Vasconcelos V."/>
            <person name="Leao P.N."/>
        </authorList>
    </citation>
    <scope>NUCLEOTIDE SEQUENCE</scope>
    <source>
        <strain evidence="1">LEGE 11467</strain>
    </source>
</reference>
<comment type="caution">
    <text evidence="1">The sequence shown here is derived from an EMBL/GenBank/DDBJ whole genome shotgun (WGS) entry which is preliminary data.</text>
</comment>
<evidence type="ECO:0008006" key="3">
    <source>
        <dbReference type="Google" id="ProtNLM"/>
    </source>
</evidence>
<keyword evidence="2" id="KW-1185">Reference proteome</keyword>
<evidence type="ECO:0000313" key="2">
    <source>
        <dbReference type="Proteomes" id="UP000621799"/>
    </source>
</evidence>
<evidence type="ECO:0000313" key="1">
    <source>
        <dbReference type="EMBL" id="MBE9040259.1"/>
    </source>
</evidence>
<protein>
    <recommendedName>
        <fullName evidence="3">DUF2281 domain-containing protein</fullName>
    </recommendedName>
</protein>
<name>A0A928VVG5_9CYAN</name>
<dbReference type="EMBL" id="JADEXN010000068">
    <property type="protein sequence ID" value="MBE9040259.1"/>
    <property type="molecule type" value="Genomic_DNA"/>
</dbReference>
<gene>
    <name evidence="1" type="ORF">IQ235_05560</name>
</gene>